<reference evidence="3 4" key="1">
    <citation type="submission" date="2018-06" db="EMBL/GenBank/DDBJ databases">
        <title>Genomic Encyclopedia of Archaeal and Bacterial Type Strains, Phase II (KMG-II): from individual species to whole genera.</title>
        <authorList>
            <person name="Goeker M."/>
        </authorList>
    </citation>
    <scope>NUCLEOTIDE SEQUENCE [LARGE SCALE GENOMIC DNA]</scope>
    <source>
        <strain evidence="3 4">CFPB 3232</strain>
    </source>
</reference>
<dbReference type="OrthoDB" id="214902at2"/>
<evidence type="ECO:0000313" key="4">
    <source>
        <dbReference type="Proteomes" id="UP000248856"/>
    </source>
</evidence>
<sequence length="135" mass="15070">MPARPLSDEALHLAAAVREVLSDRSDVDERTLFGCLGFMVDGKLCLGVKGGDLLVRLPPGRHAEFQEMRGTRELSPDGKMPGYFWVEPDGYATRDQWGFWLREALAYNPHAKATPPRRRKAPPEARPTARKGGTR</sequence>
<proteinExistence type="predicted"/>
<protein>
    <submittedName>
        <fullName evidence="3">TfoX-like protein</fullName>
    </submittedName>
</protein>
<dbReference type="InterPro" id="IPR007076">
    <property type="entry name" value="TfoX_N"/>
</dbReference>
<comment type="caution">
    <text evidence="3">The sequence shown here is derived from an EMBL/GenBank/DDBJ whole genome shotgun (WGS) entry which is preliminary data.</text>
</comment>
<evidence type="ECO:0000313" key="3">
    <source>
        <dbReference type="EMBL" id="RAR74398.1"/>
    </source>
</evidence>
<dbReference type="Proteomes" id="UP000248856">
    <property type="component" value="Unassembled WGS sequence"/>
</dbReference>
<organism evidence="3 4">
    <name type="scientific">Paracidovorax anthurii</name>
    <dbReference type="NCBI Taxonomy" id="78229"/>
    <lineage>
        <taxon>Bacteria</taxon>
        <taxon>Pseudomonadati</taxon>
        <taxon>Pseudomonadota</taxon>
        <taxon>Betaproteobacteria</taxon>
        <taxon>Burkholderiales</taxon>
        <taxon>Comamonadaceae</taxon>
        <taxon>Paracidovorax</taxon>
    </lineage>
</organism>
<feature type="region of interest" description="Disordered" evidence="1">
    <location>
        <begin position="111"/>
        <end position="135"/>
    </location>
</feature>
<accession>A0A328YJP0</accession>
<feature type="domain" description="TfoX N-terminal" evidence="2">
    <location>
        <begin position="20"/>
        <end position="106"/>
    </location>
</feature>
<gene>
    <name evidence="3" type="ORF">AX018_106312</name>
</gene>
<dbReference type="AlphaFoldDB" id="A0A328YJP0"/>
<evidence type="ECO:0000259" key="2">
    <source>
        <dbReference type="Pfam" id="PF04993"/>
    </source>
</evidence>
<dbReference type="Gene3D" id="3.30.1460.30">
    <property type="entry name" value="YgaC/TfoX-N like chaperone"/>
    <property type="match status" value="1"/>
</dbReference>
<keyword evidence="4" id="KW-1185">Reference proteome</keyword>
<dbReference type="Pfam" id="PF04993">
    <property type="entry name" value="TfoX_N"/>
    <property type="match status" value="1"/>
</dbReference>
<dbReference type="EMBL" id="QLTA01000063">
    <property type="protein sequence ID" value="RAR74398.1"/>
    <property type="molecule type" value="Genomic_DNA"/>
</dbReference>
<dbReference type="RefSeq" id="WP_111881731.1">
    <property type="nucleotide sequence ID" value="NZ_CBCSGC010000045.1"/>
</dbReference>
<evidence type="ECO:0000256" key="1">
    <source>
        <dbReference type="SAM" id="MobiDB-lite"/>
    </source>
</evidence>
<name>A0A328YJP0_9BURK</name>
<dbReference type="SUPFAM" id="SSF159894">
    <property type="entry name" value="YgaC/TfoX-N like"/>
    <property type="match status" value="1"/>
</dbReference>